<evidence type="ECO:0000256" key="1">
    <source>
        <dbReference type="SAM" id="Phobius"/>
    </source>
</evidence>
<evidence type="ECO:0000313" key="2">
    <source>
        <dbReference type="EMBL" id="RDU99646.1"/>
    </source>
</evidence>
<organism evidence="2 3">
    <name type="scientific">Trinickia dinghuensis</name>
    <dbReference type="NCBI Taxonomy" id="2291023"/>
    <lineage>
        <taxon>Bacteria</taxon>
        <taxon>Pseudomonadati</taxon>
        <taxon>Pseudomonadota</taxon>
        <taxon>Betaproteobacteria</taxon>
        <taxon>Burkholderiales</taxon>
        <taxon>Burkholderiaceae</taxon>
        <taxon>Trinickia</taxon>
    </lineage>
</organism>
<keyword evidence="3" id="KW-1185">Reference proteome</keyword>
<dbReference type="AlphaFoldDB" id="A0A3D8K431"/>
<name>A0A3D8K431_9BURK</name>
<keyword evidence="1" id="KW-0812">Transmembrane</keyword>
<comment type="caution">
    <text evidence="2">The sequence shown here is derived from an EMBL/GenBank/DDBJ whole genome shotgun (WGS) entry which is preliminary data.</text>
</comment>
<keyword evidence="1" id="KW-0472">Membrane</keyword>
<keyword evidence="1" id="KW-1133">Transmembrane helix</keyword>
<protein>
    <submittedName>
        <fullName evidence="2">Uncharacterized protein</fullName>
    </submittedName>
</protein>
<proteinExistence type="predicted"/>
<dbReference type="EMBL" id="QRGA01000003">
    <property type="protein sequence ID" value="RDU99646.1"/>
    <property type="molecule type" value="Genomic_DNA"/>
</dbReference>
<accession>A0A3D8K431</accession>
<gene>
    <name evidence="2" type="ORF">DWV00_04245</name>
</gene>
<sequence length="68" mass="7664">MADLKTSAARPNGHPALFDPARRDRLQQRVICRALAMCLILLLYSRVSKLNLGFKPAFPRFWPARVAG</sequence>
<feature type="transmembrane region" description="Helical" evidence="1">
    <location>
        <begin position="30"/>
        <end position="47"/>
    </location>
</feature>
<reference evidence="2 3" key="1">
    <citation type="submission" date="2018-08" db="EMBL/GenBank/DDBJ databases">
        <title>Paraburkholderia sp. DHOM06 isolated from forest soil.</title>
        <authorList>
            <person name="Gao Z.-H."/>
            <person name="Qiu L.-H."/>
        </authorList>
    </citation>
    <scope>NUCLEOTIDE SEQUENCE [LARGE SCALE GENOMIC DNA]</scope>
    <source>
        <strain evidence="2 3">DHOM06</strain>
    </source>
</reference>
<dbReference type="Proteomes" id="UP000256838">
    <property type="component" value="Unassembled WGS sequence"/>
</dbReference>
<evidence type="ECO:0000313" key="3">
    <source>
        <dbReference type="Proteomes" id="UP000256838"/>
    </source>
</evidence>